<gene>
    <name evidence="1" type="ORF">DVJ83_18620</name>
</gene>
<dbReference type="Proteomes" id="UP000253744">
    <property type="component" value="Plasmid pDrdI"/>
</dbReference>
<dbReference type="RefSeq" id="WP_114673733.1">
    <property type="nucleotide sequence ID" value="NZ_CP031163.1"/>
</dbReference>
<keyword evidence="1" id="KW-0614">Plasmid</keyword>
<dbReference type="EMBL" id="CP031163">
    <property type="protein sequence ID" value="AXH01098.1"/>
    <property type="molecule type" value="Genomic_DNA"/>
</dbReference>
<reference evidence="1 2" key="1">
    <citation type="submission" date="2018-07" db="EMBL/GenBank/DDBJ databases">
        <title>Complete Genome and Methylome Analysis of Deinococcus wulumuqiensis NEB 479.</title>
        <authorList>
            <person name="Fomenkov A."/>
            <person name="Luyten Y."/>
            <person name="Vincze T."/>
            <person name="Anton B.P."/>
            <person name="Clark T."/>
            <person name="Roberts R.J."/>
            <person name="Morgan R.D."/>
        </authorList>
    </citation>
    <scope>NUCLEOTIDE SEQUENCE [LARGE SCALE GENOMIC DNA]</scope>
    <source>
        <strain evidence="1 2">NEB 479</strain>
        <plasmid evidence="2">Plasmid pdrdi</plasmid>
    </source>
</reference>
<geneLocation type="plasmid" evidence="2">
    <name>pdrdi</name>
</geneLocation>
<sequence length="106" mass="11727">MTTYESRLPHQLHGQHPGEEVLLVQTTSGVPLGYGRDQAVEVIVGLFPSVDAALGHLRARYRAGQVRVQRDRQPFARRAGVVDLDILTARCTAAGWANDTYRLFNA</sequence>
<evidence type="ECO:0000313" key="2">
    <source>
        <dbReference type="Proteomes" id="UP000253744"/>
    </source>
</evidence>
<proteinExistence type="predicted"/>
<organism evidence="1 2">
    <name type="scientific">Deinococcus wulumuqiensis</name>
    <dbReference type="NCBI Taxonomy" id="980427"/>
    <lineage>
        <taxon>Bacteria</taxon>
        <taxon>Thermotogati</taxon>
        <taxon>Deinococcota</taxon>
        <taxon>Deinococci</taxon>
        <taxon>Deinococcales</taxon>
        <taxon>Deinococcaceae</taxon>
        <taxon>Deinococcus</taxon>
    </lineage>
</organism>
<accession>A0A345IN25</accession>
<dbReference type="KEGG" id="dwu:DVJ83_18620"/>
<name>A0A345IN25_9DEIO</name>
<protein>
    <submittedName>
        <fullName evidence="1">Uncharacterized protein</fullName>
    </submittedName>
</protein>
<evidence type="ECO:0000313" key="1">
    <source>
        <dbReference type="EMBL" id="AXH01098.1"/>
    </source>
</evidence>
<dbReference type="AlphaFoldDB" id="A0A345IN25"/>